<evidence type="ECO:0000256" key="1">
    <source>
        <dbReference type="ARBA" id="ARBA00005662"/>
    </source>
</evidence>
<name>A0ABY4GLH3_9BACI</name>
<dbReference type="Pfam" id="PF09587">
    <property type="entry name" value="PGA_cap"/>
    <property type="match status" value="1"/>
</dbReference>
<dbReference type="PROSITE" id="PS51257">
    <property type="entry name" value="PROKAR_LIPOPROTEIN"/>
    <property type="match status" value="1"/>
</dbReference>
<comment type="similarity">
    <text evidence="1">Belongs to the CapA family.</text>
</comment>
<keyword evidence="4" id="KW-1185">Reference proteome</keyword>
<evidence type="ECO:0000313" key="3">
    <source>
        <dbReference type="EMBL" id="UOQ84262.1"/>
    </source>
</evidence>
<dbReference type="InterPro" id="IPR019079">
    <property type="entry name" value="Capsule_synth_CapA"/>
</dbReference>
<gene>
    <name evidence="3" type="ORF">MUN87_16335</name>
</gene>
<dbReference type="SMART" id="SM00854">
    <property type="entry name" value="PGA_cap"/>
    <property type="match status" value="1"/>
</dbReference>
<dbReference type="EMBL" id="CP095071">
    <property type="protein sequence ID" value="UOQ84262.1"/>
    <property type="molecule type" value="Genomic_DNA"/>
</dbReference>
<reference evidence="3 4" key="1">
    <citation type="submission" date="2022-04" db="EMBL/GenBank/DDBJ databases">
        <title>Gracilibacillus sp. isolated from saltern.</title>
        <authorList>
            <person name="Won M."/>
            <person name="Lee C.-M."/>
            <person name="Woen H.-Y."/>
            <person name="Kwon S.-W."/>
        </authorList>
    </citation>
    <scope>NUCLEOTIDE SEQUENCE [LARGE SCALE GENOMIC DNA]</scope>
    <source>
        <strain evidence="3 4">SSPM10-3</strain>
    </source>
</reference>
<dbReference type="PANTHER" id="PTHR33393">
    <property type="entry name" value="POLYGLUTAMINE SYNTHESIS ACCESSORY PROTEIN RV0574C-RELATED"/>
    <property type="match status" value="1"/>
</dbReference>
<proteinExistence type="inferred from homology"/>
<protein>
    <submittedName>
        <fullName evidence="3">CapA family protein</fullName>
    </submittedName>
</protein>
<evidence type="ECO:0000259" key="2">
    <source>
        <dbReference type="SMART" id="SM00854"/>
    </source>
</evidence>
<dbReference type="PANTHER" id="PTHR33393:SF12">
    <property type="entry name" value="CAPSULE BIOSYNTHESIS PROTEIN CAPA"/>
    <property type="match status" value="1"/>
</dbReference>
<sequence length="374" mass="42223">MKYQLMIILLLIVSGCTSEQEYQGLSHHMDNKERIVKEYEQVITIAAIGDLLIHDRVYNDAWNGEHYDFQSMLAPVQDYLQKPTITIANQESIMGGEELGLSNYPRFNSPFDLADDIQRTGVDLVTMANNHTLDRGEAAIQNAIRYYEKIGMLYTGAFKSQADQDTIRVIETDEGISAAFLSYTYGTNGIPVPDGKKYLVNQINRSQIKSDVQEAEKLADITIVSYHFGQEYMREPNQEQKDLVQYAADLGTDVVIGHHPHVLQPIEWVVGEQGNQTLVAYSLGNFLSGQYELNRRIGGVFQFTVEKQGDSVSVHTPAFLPTFVQFEMVDDTMTNVEVLPMKSVTDQQLSNAKGHLEEMKQHVSQNIEGLQFIE</sequence>
<dbReference type="Proteomes" id="UP000831537">
    <property type="component" value="Chromosome"/>
</dbReference>
<dbReference type="InterPro" id="IPR029052">
    <property type="entry name" value="Metallo-depent_PP-like"/>
</dbReference>
<accession>A0ABY4GLH3</accession>
<dbReference type="InterPro" id="IPR052169">
    <property type="entry name" value="CW_Biosynth-Accessory"/>
</dbReference>
<dbReference type="Gene3D" id="3.60.21.10">
    <property type="match status" value="1"/>
</dbReference>
<feature type="domain" description="Capsule synthesis protein CapA" evidence="2">
    <location>
        <begin position="44"/>
        <end position="290"/>
    </location>
</feature>
<organism evidence="3 4">
    <name type="scientific">Gracilibacillus salinarum</name>
    <dbReference type="NCBI Taxonomy" id="2932255"/>
    <lineage>
        <taxon>Bacteria</taxon>
        <taxon>Bacillati</taxon>
        <taxon>Bacillota</taxon>
        <taxon>Bacilli</taxon>
        <taxon>Bacillales</taxon>
        <taxon>Bacillaceae</taxon>
        <taxon>Gracilibacillus</taxon>
    </lineage>
</organism>
<evidence type="ECO:0000313" key="4">
    <source>
        <dbReference type="Proteomes" id="UP000831537"/>
    </source>
</evidence>
<dbReference type="CDD" id="cd07381">
    <property type="entry name" value="MPP_CapA"/>
    <property type="match status" value="1"/>
</dbReference>
<dbReference type="RefSeq" id="WP_244741750.1">
    <property type="nucleotide sequence ID" value="NZ_CP095071.1"/>
</dbReference>
<dbReference type="SUPFAM" id="SSF56300">
    <property type="entry name" value="Metallo-dependent phosphatases"/>
    <property type="match status" value="1"/>
</dbReference>